<dbReference type="GO" id="GO:0003756">
    <property type="term" value="F:protein disulfide isomerase activity"/>
    <property type="evidence" value="ECO:0007669"/>
    <property type="project" value="TreeGrafter"/>
</dbReference>
<dbReference type="GO" id="GO:0006457">
    <property type="term" value="P:protein folding"/>
    <property type="evidence" value="ECO:0007669"/>
    <property type="project" value="TreeGrafter"/>
</dbReference>
<dbReference type="InterPro" id="IPR013766">
    <property type="entry name" value="Thioredoxin_domain"/>
</dbReference>
<evidence type="ECO:0000259" key="3">
    <source>
        <dbReference type="Pfam" id="PF00085"/>
    </source>
</evidence>
<name>A0A7S0PVL7_9EUKA</name>
<sequence length="173" mass="19122">MKPDWDSLGEKYEDSKKVLIGDVDCTSSGKAICERFGVEGYPTLMYFNPPDTEGEKYEGGRSLKELKKFVKTLGPGCSAATWDKCSEKQKAELQPYLDMSTDDLEALRSASQSQIDAAQAAHDELMKSLQEQYESSDKELKALKDRETPTLKLVKVALSGKQSAETAPAKDEV</sequence>
<evidence type="ECO:0000256" key="1">
    <source>
        <dbReference type="ARBA" id="ARBA00006347"/>
    </source>
</evidence>
<gene>
    <name evidence="4" type="ORF">CPEL01642_LOCUS1996</name>
</gene>
<accession>A0A7S0PVL7</accession>
<dbReference type="Pfam" id="PF00085">
    <property type="entry name" value="Thioredoxin"/>
    <property type="match status" value="1"/>
</dbReference>
<evidence type="ECO:0000313" key="4">
    <source>
        <dbReference type="EMBL" id="CAD8598666.1"/>
    </source>
</evidence>
<dbReference type="Gene3D" id="3.40.30.10">
    <property type="entry name" value="Glutaredoxin"/>
    <property type="match status" value="1"/>
</dbReference>
<dbReference type="AlphaFoldDB" id="A0A7S0PVL7"/>
<reference evidence="4" key="1">
    <citation type="submission" date="2021-01" db="EMBL/GenBank/DDBJ databases">
        <authorList>
            <person name="Corre E."/>
            <person name="Pelletier E."/>
            <person name="Niang G."/>
            <person name="Scheremetjew M."/>
            <person name="Finn R."/>
            <person name="Kale V."/>
            <person name="Holt S."/>
            <person name="Cochrane G."/>
            <person name="Meng A."/>
            <person name="Brown T."/>
            <person name="Cohen L."/>
        </authorList>
    </citation>
    <scope>NUCLEOTIDE SEQUENCE</scope>
    <source>
        <strain evidence="4">PLY182g</strain>
    </source>
</reference>
<comment type="similarity">
    <text evidence="1">Belongs to the protein disulfide isomerase family.</text>
</comment>
<dbReference type="PANTHER" id="PTHR45672:SF3">
    <property type="entry name" value="THIOREDOXIN DOMAIN-CONTAINING PROTEIN 5"/>
    <property type="match status" value="1"/>
</dbReference>
<keyword evidence="2" id="KW-0732">Signal</keyword>
<dbReference type="GO" id="GO:0005783">
    <property type="term" value="C:endoplasmic reticulum"/>
    <property type="evidence" value="ECO:0007669"/>
    <property type="project" value="TreeGrafter"/>
</dbReference>
<protein>
    <recommendedName>
        <fullName evidence="3">Thioredoxin domain-containing protein</fullName>
    </recommendedName>
</protein>
<organism evidence="4">
    <name type="scientific">Coccolithus braarudii</name>
    <dbReference type="NCBI Taxonomy" id="221442"/>
    <lineage>
        <taxon>Eukaryota</taxon>
        <taxon>Haptista</taxon>
        <taxon>Haptophyta</taxon>
        <taxon>Prymnesiophyceae</taxon>
        <taxon>Coccolithales</taxon>
        <taxon>Coccolithaceae</taxon>
        <taxon>Coccolithus</taxon>
    </lineage>
</organism>
<dbReference type="InterPro" id="IPR036249">
    <property type="entry name" value="Thioredoxin-like_sf"/>
</dbReference>
<dbReference type="SUPFAM" id="SSF52833">
    <property type="entry name" value="Thioredoxin-like"/>
    <property type="match status" value="1"/>
</dbReference>
<dbReference type="PANTHER" id="PTHR45672">
    <property type="entry name" value="PROTEIN DISULFIDE-ISOMERASE C17H9.14C-RELATED"/>
    <property type="match status" value="1"/>
</dbReference>
<evidence type="ECO:0000256" key="2">
    <source>
        <dbReference type="ARBA" id="ARBA00022729"/>
    </source>
</evidence>
<feature type="domain" description="Thioredoxin" evidence="3">
    <location>
        <begin position="1"/>
        <end position="71"/>
    </location>
</feature>
<proteinExistence type="inferred from homology"/>
<dbReference type="InterPro" id="IPR051063">
    <property type="entry name" value="PDI"/>
</dbReference>
<dbReference type="EMBL" id="HBEY01004111">
    <property type="protein sequence ID" value="CAD8598666.1"/>
    <property type="molecule type" value="Transcribed_RNA"/>
</dbReference>